<name>A0ABR6PDE4_9SPIR</name>
<comment type="caution">
    <text evidence="1">The sequence shown here is derived from an EMBL/GenBank/DDBJ whole genome shotgun (WGS) entry which is preliminary data.</text>
</comment>
<accession>A0ABR6PDE4</accession>
<dbReference type="InterPro" id="IPR004335">
    <property type="entry name" value="DUF244"/>
</dbReference>
<dbReference type="EMBL" id="JACHFG010000020">
    <property type="protein sequence ID" value="MBB6043585.1"/>
    <property type="molecule type" value="Genomic_DNA"/>
</dbReference>
<evidence type="ECO:0000313" key="1">
    <source>
        <dbReference type="EMBL" id="MBB6043585.1"/>
    </source>
</evidence>
<sequence length="45" mass="5091">VFNYDPKKRAISDRFKGLIPISNKVLLSNNTNNMSNMAYANSVPF</sequence>
<gene>
    <name evidence="1" type="ORF">HNP68_001207</name>
</gene>
<dbReference type="RefSeq" id="WP_183221420.1">
    <property type="nucleotide sequence ID" value="NZ_JACHFG010000020.1"/>
</dbReference>
<evidence type="ECO:0000313" key="2">
    <source>
        <dbReference type="Proteomes" id="UP000555838"/>
    </source>
</evidence>
<organism evidence="1 2">
    <name type="scientific">Borreliella yangtzensis</name>
    <dbReference type="NCBI Taxonomy" id="683292"/>
    <lineage>
        <taxon>Bacteria</taxon>
        <taxon>Pseudomonadati</taxon>
        <taxon>Spirochaetota</taxon>
        <taxon>Spirochaetia</taxon>
        <taxon>Spirochaetales</taxon>
        <taxon>Borreliaceae</taxon>
        <taxon>Borreliella</taxon>
    </lineage>
</organism>
<keyword evidence="2" id="KW-1185">Reference proteome</keyword>
<feature type="non-terminal residue" evidence="1">
    <location>
        <position position="1"/>
    </location>
</feature>
<dbReference type="Proteomes" id="UP000555838">
    <property type="component" value="Unassembled WGS sequence"/>
</dbReference>
<proteinExistence type="predicted"/>
<reference evidence="1 2" key="1">
    <citation type="submission" date="2020-08" db="EMBL/GenBank/DDBJ databases">
        <title>Genomic Encyclopedia of Type Strains, Phase IV (KMG-IV): sequencing the most valuable type-strain genomes for metagenomic binning, comparative biology and taxonomic classification.</title>
        <authorList>
            <person name="Goeker M."/>
        </authorList>
    </citation>
    <scope>NUCLEOTIDE SEQUENCE [LARGE SCALE GENOMIC DNA]</scope>
    <source>
        <strain evidence="1 2">DSM 24625</strain>
    </source>
</reference>
<dbReference type="Pfam" id="PF03112">
    <property type="entry name" value="DUF244"/>
    <property type="match status" value="1"/>
</dbReference>
<protein>
    <submittedName>
        <fullName evidence="1">Uncharacterized protein</fullName>
    </submittedName>
</protein>